<dbReference type="EMBL" id="MK279841">
    <property type="protein sequence ID" value="AZS06760.1"/>
    <property type="molecule type" value="Genomic_DNA"/>
</dbReference>
<dbReference type="KEGG" id="vg:55009899"/>
<dbReference type="Proteomes" id="UP000287372">
    <property type="component" value="Segment"/>
</dbReference>
<name>A0A3S9U920_9CAUD</name>
<organism evidence="2 3">
    <name type="scientific">Streptomyces phage Hiyaa</name>
    <dbReference type="NCBI Taxonomy" id="2499072"/>
    <lineage>
        <taxon>Viruses</taxon>
        <taxon>Duplodnaviria</taxon>
        <taxon>Heunggongvirae</taxon>
        <taxon>Uroviricota</taxon>
        <taxon>Caudoviricetes</taxon>
        <taxon>Hiyaavirus</taxon>
        <taxon>Hiyaavirus hiyaa</taxon>
    </lineage>
</organism>
<protein>
    <submittedName>
        <fullName evidence="2">Uncharacterized protein</fullName>
    </submittedName>
</protein>
<evidence type="ECO:0000313" key="2">
    <source>
        <dbReference type="EMBL" id="AZS06760.1"/>
    </source>
</evidence>
<proteinExistence type="predicted"/>
<accession>A0A3S9U920</accession>
<dbReference type="RefSeq" id="YP_009818556.1">
    <property type="nucleotide sequence ID" value="NC_048139.1"/>
</dbReference>
<evidence type="ECO:0000256" key="1">
    <source>
        <dbReference type="SAM" id="MobiDB-lite"/>
    </source>
</evidence>
<keyword evidence="3" id="KW-1185">Reference proteome</keyword>
<reference evidence="2 3" key="1">
    <citation type="submission" date="2018-12" db="EMBL/GenBank/DDBJ databases">
        <authorList>
            <person name="Lieu J.K."/>
            <person name="Tian C.Z."/>
            <person name="Hsaio W.J."/>
            <person name="Shaffer C.D."/>
            <person name="Weston-Hafer K.A."/>
            <person name="Russell D.A."/>
            <person name="Pope W.H."/>
            <person name="Jacobs-Sera D."/>
            <person name="Hendrix R.W."/>
            <person name="Hatfull G.F."/>
        </authorList>
    </citation>
    <scope>NUCLEOTIDE SEQUENCE [LARGE SCALE GENOMIC DNA]</scope>
</reference>
<dbReference type="GeneID" id="55009899"/>
<gene>
    <name evidence="2" type="primary">121</name>
    <name evidence="2" type="ORF">SEA_HIYAA_121</name>
</gene>
<feature type="compositionally biased region" description="Basic and acidic residues" evidence="1">
    <location>
        <begin position="29"/>
        <end position="39"/>
    </location>
</feature>
<feature type="region of interest" description="Disordered" evidence="1">
    <location>
        <begin position="1"/>
        <end position="39"/>
    </location>
</feature>
<sequence length="70" mass="7862">MAHLDLRAAARAQHTEQKAGHAAATLETTRMHMEADAAEERGEYYTADLTRRAADEQQAAANRRWRPLSN</sequence>
<evidence type="ECO:0000313" key="3">
    <source>
        <dbReference type="Proteomes" id="UP000287372"/>
    </source>
</evidence>
<feature type="compositionally biased region" description="Basic and acidic residues" evidence="1">
    <location>
        <begin position="1"/>
        <end position="19"/>
    </location>
</feature>